<dbReference type="OrthoDB" id="5170249at2"/>
<feature type="domain" description="DUF1023" evidence="3">
    <location>
        <begin position="97"/>
        <end position="257"/>
    </location>
</feature>
<keyword evidence="4" id="KW-0378">Hydrolase</keyword>
<keyword evidence="5" id="KW-1185">Reference proteome</keyword>
<dbReference type="Proteomes" id="UP000321617">
    <property type="component" value="Unassembled WGS sequence"/>
</dbReference>
<keyword evidence="2" id="KW-0732">Signal</keyword>
<evidence type="ECO:0000259" key="3">
    <source>
        <dbReference type="Pfam" id="PF06259"/>
    </source>
</evidence>
<organism evidence="4 5">
    <name type="scientific">Stackebrandtia albiflava</name>
    <dbReference type="NCBI Taxonomy" id="406432"/>
    <lineage>
        <taxon>Bacteria</taxon>
        <taxon>Bacillati</taxon>
        <taxon>Actinomycetota</taxon>
        <taxon>Actinomycetes</taxon>
        <taxon>Glycomycetales</taxon>
        <taxon>Glycomycetaceae</taxon>
        <taxon>Stackebrandtia</taxon>
    </lineage>
</organism>
<evidence type="ECO:0000256" key="2">
    <source>
        <dbReference type="SAM" id="SignalP"/>
    </source>
</evidence>
<protein>
    <submittedName>
        <fullName evidence="4">Alpha/beta hydrolase family protein</fullName>
    </submittedName>
</protein>
<dbReference type="GO" id="GO:0016787">
    <property type="term" value="F:hydrolase activity"/>
    <property type="evidence" value="ECO:0007669"/>
    <property type="project" value="UniProtKB-KW"/>
</dbReference>
<accession>A0A562V9J9</accession>
<dbReference type="SUPFAM" id="SSF53474">
    <property type="entry name" value="alpha/beta-Hydrolases"/>
    <property type="match status" value="1"/>
</dbReference>
<comment type="caution">
    <text evidence="4">The sequence shown here is derived from an EMBL/GenBank/DDBJ whole genome shotgun (WGS) entry which is preliminary data.</text>
</comment>
<feature type="signal peptide" evidence="2">
    <location>
        <begin position="1"/>
        <end position="25"/>
    </location>
</feature>
<dbReference type="EMBL" id="VLLL01000005">
    <property type="protein sequence ID" value="TWJ14554.1"/>
    <property type="molecule type" value="Genomic_DNA"/>
</dbReference>
<gene>
    <name evidence="4" type="ORF">LX16_0239</name>
</gene>
<reference evidence="4 5" key="1">
    <citation type="journal article" date="2013" name="Stand. Genomic Sci.">
        <title>Genomic Encyclopedia of Type Strains, Phase I: The one thousand microbial genomes (KMG-I) project.</title>
        <authorList>
            <person name="Kyrpides N.C."/>
            <person name="Woyke T."/>
            <person name="Eisen J.A."/>
            <person name="Garrity G."/>
            <person name="Lilburn T.G."/>
            <person name="Beck B.J."/>
            <person name="Whitman W.B."/>
            <person name="Hugenholtz P."/>
            <person name="Klenk H.P."/>
        </authorList>
    </citation>
    <scope>NUCLEOTIDE SEQUENCE [LARGE SCALE GENOMIC DNA]</scope>
    <source>
        <strain evidence="4 5">DSM 45044</strain>
    </source>
</reference>
<dbReference type="AlphaFoldDB" id="A0A562V9J9"/>
<sequence>MSTFLRRARRAVTVLALAATVALPAAVSSGPDAVPSPPPAAPASPSAFTATALRDHYDATRADVLAAAETAERHGHPHRAAALRELAAPGRHLLAFDGRDGGRVVEVYGDLATANRIAVLVPGADTGVDRYRRLRRDADALQTAMGDTGAVVAWLGYRPPAMVSLRILTADTARPAADDLTGFLDRLAGHVPGARLSLVCHSYGTVVCGQAADTAARHVVLLGSPGAGVDHVTALGDADVWAARGERDWVGGLPHLSLDLGITTIGLGADPVSEEFGATVFDAADAGHDDYLAPGSVSLGNVAAIVTGGTPTLPDTR</sequence>
<feature type="chain" id="PRO_5039497546" evidence="2">
    <location>
        <begin position="26"/>
        <end position="317"/>
    </location>
</feature>
<dbReference type="InterPro" id="IPR010427">
    <property type="entry name" value="DUF1023"/>
</dbReference>
<feature type="region of interest" description="Disordered" evidence="1">
    <location>
        <begin position="27"/>
        <end position="46"/>
    </location>
</feature>
<dbReference type="RefSeq" id="WP_147131759.1">
    <property type="nucleotide sequence ID" value="NZ_BAABIJ010000001.1"/>
</dbReference>
<name>A0A562V9J9_9ACTN</name>
<evidence type="ECO:0000313" key="5">
    <source>
        <dbReference type="Proteomes" id="UP000321617"/>
    </source>
</evidence>
<evidence type="ECO:0000256" key="1">
    <source>
        <dbReference type="SAM" id="MobiDB-lite"/>
    </source>
</evidence>
<dbReference type="Gene3D" id="3.40.50.1820">
    <property type="entry name" value="alpha/beta hydrolase"/>
    <property type="match status" value="1"/>
</dbReference>
<evidence type="ECO:0000313" key="4">
    <source>
        <dbReference type="EMBL" id="TWJ14554.1"/>
    </source>
</evidence>
<proteinExistence type="predicted"/>
<dbReference type="InterPro" id="IPR029058">
    <property type="entry name" value="AB_hydrolase_fold"/>
</dbReference>
<dbReference type="Pfam" id="PF06259">
    <property type="entry name" value="Abhydrolase_8"/>
    <property type="match status" value="1"/>
</dbReference>